<dbReference type="Proteomes" id="UP000005475">
    <property type="component" value="Unassembled WGS sequence"/>
</dbReference>
<evidence type="ECO:0000313" key="3">
    <source>
        <dbReference type="Proteomes" id="UP000005475"/>
    </source>
</evidence>
<evidence type="ECO:0000313" key="2">
    <source>
        <dbReference type="EMBL" id="EDO09456.1"/>
    </source>
</evidence>
<sequence>MWTLIVEATGKIVRDRQTVGFFFHLVGLILFVKYCCRYSKQNSSQKYDFILGMGSVG</sequence>
<organism evidence="2 3">
    <name type="scientific">Bacteroides ovatus (strain ATCC 8483 / DSM 1896 / JCM 5824 / BCRC 10623 / CCUG 4943 / NCTC 11153)</name>
    <dbReference type="NCBI Taxonomy" id="411476"/>
    <lineage>
        <taxon>Bacteria</taxon>
        <taxon>Pseudomonadati</taxon>
        <taxon>Bacteroidota</taxon>
        <taxon>Bacteroidia</taxon>
        <taxon>Bacteroidales</taxon>
        <taxon>Bacteroidaceae</taxon>
        <taxon>Bacteroides</taxon>
    </lineage>
</organism>
<keyword evidence="1" id="KW-1133">Transmembrane helix</keyword>
<dbReference type="EMBL" id="AAXF02000054">
    <property type="protein sequence ID" value="EDO09456.1"/>
    <property type="molecule type" value="Genomic_DNA"/>
</dbReference>
<feature type="transmembrane region" description="Helical" evidence="1">
    <location>
        <begin position="19"/>
        <end position="36"/>
    </location>
</feature>
<evidence type="ECO:0000256" key="1">
    <source>
        <dbReference type="SAM" id="Phobius"/>
    </source>
</evidence>
<name>A0AAN3D522_BACO1</name>
<gene>
    <name evidence="2" type="ORF">BACOVA_05318</name>
</gene>
<dbReference type="AlphaFoldDB" id="A0AAN3D522"/>
<proteinExistence type="predicted"/>
<reference evidence="2 3" key="1">
    <citation type="submission" date="2007-03" db="EMBL/GenBank/DDBJ databases">
        <authorList>
            <person name="Fulton L."/>
            <person name="Clifton S."/>
            <person name="Fulton B."/>
            <person name="Xu J."/>
            <person name="Minx P."/>
            <person name="Pepin K.H."/>
            <person name="Johnson M."/>
            <person name="Thiruvilangam P."/>
            <person name="Bhonagiri V."/>
            <person name="Nash W.E."/>
            <person name="Mardis E.R."/>
            <person name="Wilson R.K."/>
        </authorList>
    </citation>
    <scope>NUCLEOTIDE SEQUENCE [LARGE SCALE GENOMIC DNA]</scope>
    <source>
        <strain evidence="3">ATCC 8483 / DSM 1896 / JCM 5824 / BCRC 10623 / CCUG 4943 / NCTC 11153</strain>
    </source>
</reference>
<protein>
    <submittedName>
        <fullName evidence="2">Uncharacterized protein</fullName>
    </submittedName>
</protein>
<keyword evidence="1" id="KW-0812">Transmembrane</keyword>
<accession>A0AAN3D522</accession>
<comment type="caution">
    <text evidence="2">The sequence shown here is derived from an EMBL/GenBank/DDBJ whole genome shotgun (WGS) entry which is preliminary data.</text>
</comment>
<reference evidence="3" key="2">
    <citation type="submission" date="2007-04" db="EMBL/GenBank/DDBJ databases">
        <title>Draft genome sequence of Bacteroides ovatus (ATCC 8483).</title>
        <authorList>
            <person name="Sudarsanam P."/>
            <person name="Ley R."/>
            <person name="Guruge J."/>
            <person name="Turnbaugh P.J."/>
            <person name="Mahowald M."/>
            <person name="Liep D."/>
            <person name="Gordon J."/>
        </authorList>
    </citation>
    <scope>NUCLEOTIDE SEQUENCE [LARGE SCALE GENOMIC DNA]</scope>
    <source>
        <strain evidence="3">ATCC 8483 / DSM 1896 / JCM 5824 / BCRC 10623 / CCUG 4943 / NCTC 11153</strain>
    </source>
</reference>
<keyword evidence="1" id="KW-0472">Membrane</keyword>